<organism evidence="2 4">
    <name type="scientific">Amycolatopsis regifaucium</name>
    <dbReference type="NCBI Taxonomy" id="546365"/>
    <lineage>
        <taxon>Bacteria</taxon>
        <taxon>Bacillati</taxon>
        <taxon>Actinomycetota</taxon>
        <taxon>Actinomycetes</taxon>
        <taxon>Pseudonocardiales</taxon>
        <taxon>Pseudonocardiaceae</taxon>
        <taxon>Amycolatopsis</taxon>
    </lineage>
</organism>
<reference evidence="3 5" key="2">
    <citation type="submission" date="2016-11" db="EMBL/GenBank/DDBJ databases">
        <title>Genome sequencing of Amycolatopsis regifaucium.</title>
        <authorList>
            <person name="Mayilraj S."/>
            <person name="Kaur N."/>
        </authorList>
    </citation>
    <scope>NUCLEOTIDE SEQUENCE [LARGE SCALE GENOMIC DNA]</scope>
    <source>
        <strain evidence="3 5">GY080</strain>
    </source>
</reference>
<evidence type="ECO:0000313" key="2">
    <source>
        <dbReference type="EMBL" id="KZB81647.1"/>
    </source>
</evidence>
<dbReference type="Proteomes" id="UP000076321">
    <property type="component" value="Unassembled WGS sequence"/>
</dbReference>
<dbReference type="EMBL" id="LQCI01000034">
    <property type="protein sequence ID" value="KZB81647.1"/>
    <property type="molecule type" value="Genomic_DNA"/>
</dbReference>
<protein>
    <submittedName>
        <fullName evidence="2">Uncharacterized protein</fullName>
    </submittedName>
</protein>
<accession>A0A154MBJ4</accession>
<evidence type="ECO:0000313" key="4">
    <source>
        <dbReference type="Proteomes" id="UP000076321"/>
    </source>
</evidence>
<keyword evidence="1" id="KW-0472">Membrane</keyword>
<proteinExistence type="predicted"/>
<gene>
    <name evidence="3" type="ORF">ATP06_0224485</name>
    <name evidence="2" type="ORF">AVL48_06535</name>
</gene>
<evidence type="ECO:0000313" key="3">
    <source>
        <dbReference type="EMBL" id="OKA06289.1"/>
    </source>
</evidence>
<dbReference type="Proteomes" id="UP000186883">
    <property type="component" value="Unassembled WGS sequence"/>
</dbReference>
<dbReference type="RefSeq" id="WP_061980359.1">
    <property type="nucleotide sequence ID" value="NZ_FOPQ01000001.1"/>
</dbReference>
<keyword evidence="1" id="KW-1133">Transmembrane helix</keyword>
<feature type="transmembrane region" description="Helical" evidence="1">
    <location>
        <begin position="7"/>
        <end position="26"/>
    </location>
</feature>
<sequence>MLGNKVYMIAGAVFSVLFVALAMIEFSTGYPEDGLQDLFYAALSAGAGALLYVLDRRQRERRAAALATEDAAQRDAR</sequence>
<keyword evidence="1" id="KW-0812">Transmembrane</keyword>
<reference evidence="2 4" key="1">
    <citation type="submission" date="2015-12" db="EMBL/GenBank/DDBJ databases">
        <title>Amycolatopsis regifaucium genome sequencing and assembly.</title>
        <authorList>
            <person name="Mayilraj S."/>
        </authorList>
    </citation>
    <scope>NUCLEOTIDE SEQUENCE [LARGE SCALE GENOMIC DNA]</scope>
    <source>
        <strain evidence="2 4">GY080</strain>
    </source>
</reference>
<evidence type="ECO:0000313" key="5">
    <source>
        <dbReference type="Proteomes" id="UP000186883"/>
    </source>
</evidence>
<name>A0A154MBJ4_9PSEU</name>
<keyword evidence="5" id="KW-1185">Reference proteome</keyword>
<feature type="transmembrane region" description="Helical" evidence="1">
    <location>
        <begin position="38"/>
        <end position="54"/>
    </location>
</feature>
<dbReference type="OrthoDB" id="3637308at2"/>
<evidence type="ECO:0000256" key="1">
    <source>
        <dbReference type="SAM" id="Phobius"/>
    </source>
</evidence>
<dbReference type="AlphaFoldDB" id="A0A154MBJ4"/>
<dbReference type="EMBL" id="LOBU02000015">
    <property type="protein sequence ID" value="OKA06289.1"/>
    <property type="molecule type" value="Genomic_DNA"/>
</dbReference>
<comment type="caution">
    <text evidence="2">The sequence shown here is derived from an EMBL/GenBank/DDBJ whole genome shotgun (WGS) entry which is preliminary data.</text>
</comment>